<accession>A0ACB6QPX1</accession>
<reference evidence="1" key="1">
    <citation type="journal article" date="2020" name="Stud. Mycol.">
        <title>101 Dothideomycetes genomes: a test case for predicting lifestyles and emergence of pathogens.</title>
        <authorList>
            <person name="Haridas S."/>
            <person name="Albert R."/>
            <person name="Binder M."/>
            <person name="Bloem J."/>
            <person name="Labutti K."/>
            <person name="Salamov A."/>
            <person name="Andreopoulos B."/>
            <person name="Baker S."/>
            <person name="Barry K."/>
            <person name="Bills G."/>
            <person name="Bluhm B."/>
            <person name="Cannon C."/>
            <person name="Castanera R."/>
            <person name="Culley D."/>
            <person name="Daum C."/>
            <person name="Ezra D."/>
            <person name="Gonzalez J."/>
            <person name="Henrissat B."/>
            <person name="Kuo A."/>
            <person name="Liang C."/>
            <person name="Lipzen A."/>
            <person name="Lutzoni F."/>
            <person name="Magnuson J."/>
            <person name="Mondo S."/>
            <person name="Nolan M."/>
            <person name="Ohm R."/>
            <person name="Pangilinan J."/>
            <person name="Park H.-J."/>
            <person name="Ramirez L."/>
            <person name="Alfaro M."/>
            <person name="Sun H."/>
            <person name="Tritt A."/>
            <person name="Yoshinaga Y."/>
            <person name="Zwiers L.-H."/>
            <person name="Turgeon B."/>
            <person name="Goodwin S."/>
            <person name="Spatafora J."/>
            <person name="Crous P."/>
            <person name="Grigoriev I."/>
        </authorList>
    </citation>
    <scope>NUCLEOTIDE SEQUENCE</scope>
    <source>
        <strain evidence="1">ATCC 200398</strain>
    </source>
</reference>
<sequence>MTGLKREFLSELRPPFLSTGFVTVPLLRIPLKFHDDVPTPEDKTMHVQFQPRQDVSIHATPVPTFTFGKRDQYIPLQATNPEPSGDKLQIYPTGIYDDFPKEGINVAFGPDLRKRIGDTMAANCKDKLQEQCRNALIPVVQNTDISTHVKRLVSVAAILLDWLIDAIIIETIIIFEEKASGALDEPPKPPKELHYSFEDLDRIHSMGLAGTIAIVTSADAKPTTIIVPAPSKQTPTATGEITMETLTADDGERKAGDIIYHIPDPLAQRMRDFLSIMGLDEARKECQAALNGNQKRADRALPRLCAQRARRVGLVFASNAPQDMIHLNPLNNPAPPGAGQVVGFPMPNIMLDAVPILIPVYRVVRVHVVNGGTVPPPQPPNQEVFDVGALARSSIALSIVMHVLMTIGEFSLNQIWVPQHELNKNLKDEDFRCPKDLVCIADDCKGQEEHKEITERSAICKQGGYEGCRCKKVGYPEHYEVPGQWMDQQYEWMEQLIKRANEPPIEAKCSQPKQDFTGAKVEFGNKHANLQDGLTSGAWIETESEAGLTWQYTWTNKQDSCPFGCKDIFSVFVEDDKCVEQDKLMKTGTVETQCGTAGYIAYKLGS</sequence>
<evidence type="ECO:0000313" key="2">
    <source>
        <dbReference type="Proteomes" id="UP000799755"/>
    </source>
</evidence>
<comment type="caution">
    <text evidence="1">The sequence shown here is derived from an EMBL/GenBank/DDBJ whole genome shotgun (WGS) entry which is preliminary data.</text>
</comment>
<dbReference type="Proteomes" id="UP000799755">
    <property type="component" value="Unassembled WGS sequence"/>
</dbReference>
<dbReference type="EMBL" id="MU003514">
    <property type="protein sequence ID" value="KAF2468917.1"/>
    <property type="molecule type" value="Genomic_DNA"/>
</dbReference>
<proteinExistence type="predicted"/>
<gene>
    <name evidence="1" type="ORF">BDR25DRAFT_372773</name>
</gene>
<keyword evidence="2" id="KW-1185">Reference proteome</keyword>
<evidence type="ECO:0000313" key="1">
    <source>
        <dbReference type="EMBL" id="KAF2468917.1"/>
    </source>
</evidence>
<name>A0ACB6QPX1_9PLEO</name>
<protein>
    <submittedName>
        <fullName evidence="1">Uncharacterized protein</fullName>
    </submittedName>
</protein>
<organism evidence="1 2">
    <name type="scientific">Lindgomyces ingoldianus</name>
    <dbReference type="NCBI Taxonomy" id="673940"/>
    <lineage>
        <taxon>Eukaryota</taxon>
        <taxon>Fungi</taxon>
        <taxon>Dikarya</taxon>
        <taxon>Ascomycota</taxon>
        <taxon>Pezizomycotina</taxon>
        <taxon>Dothideomycetes</taxon>
        <taxon>Pleosporomycetidae</taxon>
        <taxon>Pleosporales</taxon>
        <taxon>Lindgomycetaceae</taxon>
        <taxon>Lindgomyces</taxon>
    </lineage>
</organism>